<feature type="signal peptide" evidence="1">
    <location>
        <begin position="1"/>
        <end position="40"/>
    </location>
</feature>
<evidence type="ECO:0000313" key="2">
    <source>
        <dbReference type="EMBL" id="GAA4975405.1"/>
    </source>
</evidence>
<protein>
    <submittedName>
        <fullName evidence="2">Uncharacterized protein</fullName>
    </submittedName>
</protein>
<organism evidence="2 3">
    <name type="scientific">Streptomyces hyderabadensis</name>
    <dbReference type="NCBI Taxonomy" id="598549"/>
    <lineage>
        <taxon>Bacteria</taxon>
        <taxon>Bacillati</taxon>
        <taxon>Actinomycetota</taxon>
        <taxon>Actinomycetes</taxon>
        <taxon>Kitasatosporales</taxon>
        <taxon>Streptomycetaceae</taxon>
        <taxon>Streptomyces</taxon>
    </lineage>
</organism>
<dbReference type="EMBL" id="BAABIV010000003">
    <property type="protein sequence ID" value="GAA4975405.1"/>
    <property type="molecule type" value="Genomic_DNA"/>
</dbReference>
<name>A0ABP9HPH4_9ACTN</name>
<dbReference type="InterPro" id="IPR014756">
    <property type="entry name" value="Ig_E-set"/>
</dbReference>
<evidence type="ECO:0000313" key="3">
    <source>
        <dbReference type="Proteomes" id="UP001500610"/>
    </source>
</evidence>
<sequence>MRLLRTTGRLLRHRSVPTAAGLAVALGLGLVPAGAGPADAAPAGAGAPAAARAPADRTVLLVTGDRVIVQGTPEGQGAQAQGRQTVTVVPREGSTDSYVTERRADGDVYVIPSSALPFLGDELDPSLFDVSALVREGATDRVPVEIEGRAPGVVDGTVTAQSAPEFGAALAEAAASAAPDGASGRPGRLFGTAESLRLDTSTQDAVDAPSSEDATHPLELRALDAAGAPYGMQVSVANLDDGSKYTNYVTLPDGRTTIDVPAGHYEIAGYFPTYRSGVLTELRFVVRDISVTGAGTVTLDARTATAEVGTTTPRPAETVTNGMTYLLQDDSGDTVVAYGWISKEAAPLLLSPAAASPVGTRRIVLEEHDRSPQDARHPYTYDLSFTLEGRIGEDQHRVVRRRDLAALDRGYYADVPRRTGQARFAAHTFMDGGFALYQYFAAPQRRTEYVLGSPDITYGDTITATPDGRAATRLAPATYRAGSTVRTDLLRGPLAPGFAEPILLDAAFSCGACRQDDSLQLRVDQLLDSDGHGYLDLNSPGKITSRLTLLSPDGTPLADTKHPYATVGAPAEPGTYRLVYDQTRTGDWFRQASVSRTEWTFTSGHSATRTVPAGYQCADGTAERCSALPLVTATARLHTGIDGTMPVGPARMDLAFGHAPSAKGGAIRDAKAEVSFDGGTTWRTARLSRQADGRYTARWSNPRSAQGQDVMLRLWARDADGGTLTRTVTAAYTVASGTGGG</sequence>
<proteinExistence type="predicted"/>
<feature type="chain" id="PRO_5046414976" evidence="1">
    <location>
        <begin position="41"/>
        <end position="741"/>
    </location>
</feature>
<accession>A0ABP9HPH4</accession>
<gene>
    <name evidence="2" type="ORF">GCM10023257_10210</name>
</gene>
<dbReference type="SUPFAM" id="SSF81296">
    <property type="entry name" value="E set domains"/>
    <property type="match status" value="1"/>
</dbReference>
<dbReference type="Proteomes" id="UP001500610">
    <property type="component" value="Unassembled WGS sequence"/>
</dbReference>
<dbReference type="Gene3D" id="2.60.40.650">
    <property type="match status" value="1"/>
</dbReference>
<keyword evidence="3" id="KW-1185">Reference proteome</keyword>
<keyword evidence="1" id="KW-0732">Signal</keyword>
<reference evidence="3" key="1">
    <citation type="journal article" date="2019" name="Int. J. Syst. Evol. Microbiol.">
        <title>The Global Catalogue of Microorganisms (GCM) 10K type strain sequencing project: providing services to taxonomists for standard genome sequencing and annotation.</title>
        <authorList>
            <consortium name="The Broad Institute Genomics Platform"/>
            <consortium name="The Broad Institute Genome Sequencing Center for Infectious Disease"/>
            <person name="Wu L."/>
            <person name="Ma J."/>
        </authorList>
    </citation>
    <scope>NUCLEOTIDE SEQUENCE [LARGE SCALE GENOMIC DNA]</scope>
    <source>
        <strain evidence="3">JCM 17657</strain>
    </source>
</reference>
<dbReference type="RefSeq" id="WP_226026287.1">
    <property type="nucleotide sequence ID" value="NZ_BAABIV010000003.1"/>
</dbReference>
<comment type="caution">
    <text evidence="2">The sequence shown here is derived from an EMBL/GenBank/DDBJ whole genome shotgun (WGS) entry which is preliminary data.</text>
</comment>
<evidence type="ECO:0000256" key="1">
    <source>
        <dbReference type="SAM" id="SignalP"/>
    </source>
</evidence>